<evidence type="ECO:0000256" key="1">
    <source>
        <dbReference type="SAM" id="Phobius"/>
    </source>
</evidence>
<keyword evidence="1" id="KW-0472">Membrane</keyword>
<keyword evidence="1" id="KW-0812">Transmembrane</keyword>
<evidence type="ECO:0000313" key="3">
    <source>
        <dbReference type="Proteomes" id="UP001176941"/>
    </source>
</evidence>
<name>A0ABN8ZYE2_RANTA</name>
<sequence>MLGLFGGKAPAKASTCEDRHLCCFSPQTTHCPQSPYFLYFNTKARGKHRSVKAQREVMTFIEKKKNFLAYLFIKIQPLLTKYQLIPTFFLTLLGLTAIFTFS</sequence>
<dbReference type="EMBL" id="OX459944">
    <property type="protein sequence ID" value="CAI9178573.1"/>
    <property type="molecule type" value="Genomic_DNA"/>
</dbReference>
<gene>
    <name evidence="2" type="ORF">MRATA1EN1_LOCUS27535</name>
</gene>
<dbReference type="Proteomes" id="UP001176941">
    <property type="component" value="Chromosome 8"/>
</dbReference>
<evidence type="ECO:0000313" key="2">
    <source>
        <dbReference type="EMBL" id="CAI9178573.1"/>
    </source>
</evidence>
<reference evidence="2" key="1">
    <citation type="submission" date="2023-04" db="EMBL/GenBank/DDBJ databases">
        <authorList>
            <consortium name="ELIXIR-Norway"/>
        </authorList>
    </citation>
    <scope>NUCLEOTIDE SEQUENCE [LARGE SCALE GENOMIC DNA]</scope>
</reference>
<proteinExistence type="predicted"/>
<protein>
    <submittedName>
        <fullName evidence="2">Uncharacterized protein</fullName>
    </submittedName>
</protein>
<keyword evidence="1" id="KW-1133">Transmembrane helix</keyword>
<accession>A0ABN8ZYE2</accession>
<feature type="transmembrane region" description="Helical" evidence="1">
    <location>
        <begin position="82"/>
        <end position="101"/>
    </location>
</feature>
<organism evidence="2 3">
    <name type="scientific">Rangifer tarandus platyrhynchus</name>
    <name type="common">Svalbard reindeer</name>
    <dbReference type="NCBI Taxonomy" id="3082113"/>
    <lineage>
        <taxon>Eukaryota</taxon>
        <taxon>Metazoa</taxon>
        <taxon>Chordata</taxon>
        <taxon>Craniata</taxon>
        <taxon>Vertebrata</taxon>
        <taxon>Euteleostomi</taxon>
        <taxon>Mammalia</taxon>
        <taxon>Eutheria</taxon>
        <taxon>Laurasiatheria</taxon>
        <taxon>Artiodactyla</taxon>
        <taxon>Ruminantia</taxon>
        <taxon>Pecora</taxon>
        <taxon>Cervidae</taxon>
        <taxon>Odocoileinae</taxon>
        <taxon>Rangifer</taxon>
    </lineage>
</organism>
<keyword evidence="3" id="KW-1185">Reference proteome</keyword>